<dbReference type="InterPro" id="IPR011050">
    <property type="entry name" value="Pectin_lyase_fold/virulence"/>
</dbReference>
<evidence type="ECO:0000256" key="2">
    <source>
        <dbReference type="RuleBase" id="RU361173"/>
    </source>
</evidence>
<dbReference type="RefSeq" id="WP_093270621.1">
    <property type="nucleotide sequence ID" value="NZ_FNDD01000005.1"/>
</dbReference>
<feature type="signal peptide" evidence="3">
    <location>
        <begin position="1"/>
        <end position="20"/>
    </location>
</feature>
<dbReference type="STRING" id="861298.SAMN04488136_10515"/>
<dbReference type="PROSITE" id="PS51257">
    <property type="entry name" value="PROKAR_LIPOPROTEIN"/>
    <property type="match status" value="1"/>
</dbReference>
<keyword evidence="2" id="KW-0119">Carbohydrate metabolism</keyword>
<dbReference type="PANTHER" id="PTHR31683">
    <property type="entry name" value="PECTATE LYASE 18-RELATED"/>
    <property type="match status" value="1"/>
</dbReference>
<dbReference type="SMART" id="SM00656">
    <property type="entry name" value="Amb_all"/>
    <property type="match status" value="1"/>
</dbReference>
<feature type="domain" description="Pectate lyase" evidence="4">
    <location>
        <begin position="153"/>
        <end position="444"/>
    </location>
</feature>
<evidence type="ECO:0000313" key="6">
    <source>
        <dbReference type="Proteomes" id="UP000198854"/>
    </source>
</evidence>
<keyword evidence="3" id="KW-0732">Signal</keyword>
<accession>A0A1G7YAR5</accession>
<dbReference type="Gene3D" id="2.160.20.10">
    <property type="entry name" value="Single-stranded right-handed beta-helix, Pectin lyase-like"/>
    <property type="match status" value="1"/>
</dbReference>
<evidence type="ECO:0000313" key="5">
    <source>
        <dbReference type="EMBL" id="SDG93494.1"/>
    </source>
</evidence>
<dbReference type="GO" id="GO:0030570">
    <property type="term" value="F:pectate lyase activity"/>
    <property type="evidence" value="ECO:0007669"/>
    <property type="project" value="InterPro"/>
</dbReference>
<sequence length="551" mass="60138">MKKTYLSLLLPLILAGCTLEDDTTDTGDDATTVEDTTSVITSADGWAAVDGSVTGGADADEDHIYTVTSRSELIEALYGDADASLNDTPSDEAKIIYINGSIDLTADDEGNSRDEESFMAECSEYIGDNYTDYETFYTAYEAEYDPNVWNNQSLVDGDPPELTGELEEARSCYQQAQAAYIKFRVGSNTSIIGIGDSAEIKYGNLVLGKSSTTSPEAVSNIIIRNVTFTDAFDMFPAWDPGDSFSISSSEVGTGNCSEEYESDTVNPNGCETIKGGRWNSEYDLISVDNATAVWIDHNEFSDGERTDDNYPPVFDEPYNAKEQKVQHHDGLVDITNSATKVTLSYNKFENHDKTNLLGGSDTAKPDIDYGPGAIDVTFHNNYWSNTGQRLPRVRFGRVHLYNNYYDLNTSSDVSPYYPMGDAIILGTASKIFAENNVFEINSSSDASSKIIGYSSKESNKTKCVSKGYNEDECGTYFYASGNTLDGDSIDLNTIASTNSTSSSSSTELTIIDPDSGDAFWTPQASYDYELQSVDTVKQHVINNAGVGKIEE</sequence>
<organism evidence="5 6">
    <name type="scientific">Vibrio xiamenensis</name>
    <dbReference type="NCBI Taxonomy" id="861298"/>
    <lineage>
        <taxon>Bacteria</taxon>
        <taxon>Pseudomonadati</taxon>
        <taxon>Pseudomonadota</taxon>
        <taxon>Gammaproteobacteria</taxon>
        <taxon>Vibrionales</taxon>
        <taxon>Vibrionaceae</taxon>
        <taxon>Vibrio</taxon>
    </lineage>
</organism>
<dbReference type="Pfam" id="PF00544">
    <property type="entry name" value="Pectate_lyase_4"/>
    <property type="match status" value="1"/>
</dbReference>
<evidence type="ECO:0000259" key="4">
    <source>
        <dbReference type="SMART" id="SM00656"/>
    </source>
</evidence>
<dbReference type="PANTHER" id="PTHR31683:SF18">
    <property type="entry name" value="PECTATE LYASE 21-RELATED"/>
    <property type="match status" value="1"/>
</dbReference>
<dbReference type="SUPFAM" id="SSF51126">
    <property type="entry name" value="Pectin lyase-like"/>
    <property type="match status" value="1"/>
</dbReference>
<dbReference type="Proteomes" id="UP000198854">
    <property type="component" value="Unassembled WGS sequence"/>
</dbReference>
<dbReference type="InterPro" id="IPR012334">
    <property type="entry name" value="Pectin_lyas_fold"/>
</dbReference>
<keyword evidence="6" id="KW-1185">Reference proteome</keyword>
<dbReference type="OrthoDB" id="5592990at2"/>
<reference evidence="5 6" key="1">
    <citation type="submission" date="2016-10" db="EMBL/GenBank/DDBJ databases">
        <authorList>
            <person name="de Groot N.N."/>
        </authorList>
    </citation>
    <scope>NUCLEOTIDE SEQUENCE [LARGE SCALE GENOMIC DNA]</scope>
    <source>
        <strain evidence="5 6">CGMCC 1.10228</strain>
    </source>
</reference>
<dbReference type="InterPro" id="IPR045032">
    <property type="entry name" value="PEL"/>
</dbReference>
<proteinExistence type="inferred from homology"/>
<keyword evidence="2" id="KW-0624">Polysaccharide degradation</keyword>
<dbReference type="InterPro" id="IPR002022">
    <property type="entry name" value="Pec_lyase"/>
</dbReference>
<keyword evidence="2" id="KW-0964">Secreted</keyword>
<dbReference type="GO" id="GO:0000272">
    <property type="term" value="P:polysaccharide catabolic process"/>
    <property type="evidence" value="ECO:0007669"/>
    <property type="project" value="UniProtKB-KW"/>
</dbReference>
<evidence type="ECO:0000256" key="1">
    <source>
        <dbReference type="ARBA" id="ARBA00023239"/>
    </source>
</evidence>
<dbReference type="GO" id="GO:0005576">
    <property type="term" value="C:extracellular region"/>
    <property type="evidence" value="ECO:0007669"/>
    <property type="project" value="UniProtKB-SubCell"/>
</dbReference>
<gene>
    <name evidence="5" type="ORF">SAMN04488136_10515</name>
</gene>
<comment type="subcellular location">
    <subcellularLocation>
        <location evidence="2">Secreted</location>
    </subcellularLocation>
</comment>
<keyword evidence="1 2" id="KW-0456">Lyase</keyword>
<feature type="chain" id="PRO_5011557550" evidence="3">
    <location>
        <begin position="21"/>
        <end position="551"/>
    </location>
</feature>
<comment type="similarity">
    <text evidence="2">Belongs to the polysaccharide lyase 1 family.</text>
</comment>
<dbReference type="EMBL" id="FNDD01000005">
    <property type="protein sequence ID" value="SDG93494.1"/>
    <property type="molecule type" value="Genomic_DNA"/>
</dbReference>
<dbReference type="AlphaFoldDB" id="A0A1G7YAR5"/>
<name>A0A1G7YAR5_9VIBR</name>
<protein>
    <submittedName>
        <fullName evidence="5">Pectate lyase</fullName>
    </submittedName>
</protein>
<evidence type="ECO:0000256" key="3">
    <source>
        <dbReference type="SAM" id="SignalP"/>
    </source>
</evidence>